<proteinExistence type="predicted"/>
<organism evidence="1 2">
    <name type="scientific">Parasponia andersonii</name>
    <name type="common">Sponia andersonii</name>
    <dbReference type="NCBI Taxonomy" id="3476"/>
    <lineage>
        <taxon>Eukaryota</taxon>
        <taxon>Viridiplantae</taxon>
        <taxon>Streptophyta</taxon>
        <taxon>Embryophyta</taxon>
        <taxon>Tracheophyta</taxon>
        <taxon>Spermatophyta</taxon>
        <taxon>Magnoliopsida</taxon>
        <taxon>eudicotyledons</taxon>
        <taxon>Gunneridae</taxon>
        <taxon>Pentapetalae</taxon>
        <taxon>rosids</taxon>
        <taxon>fabids</taxon>
        <taxon>Rosales</taxon>
        <taxon>Cannabaceae</taxon>
        <taxon>Parasponia</taxon>
    </lineage>
</organism>
<dbReference type="STRING" id="3476.A0A2P5BEV2"/>
<evidence type="ECO:0000313" key="1">
    <source>
        <dbReference type="EMBL" id="PON47318.1"/>
    </source>
</evidence>
<accession>A0A2P5BEV2</accession>
<sequence length="70" mass="7936">MKPWFSKTLLSYNKAMALNASSLSFTRDLEDAIDRHIVECDRIARALQHLEDDNARATNAISVSEITQIE</sequence>
<name>A0A2P5BEV2_PARAD</name>
<dbReference type="OrthoDB" id="153872at2759"/>
<dbReference type="EMBL" id="JXTB01000296">
    <property type="protein sequence ID" value="PON47318.1"/>
    <property type="molecule type" value="Genomic_DNA"/>
</dbReference>
<dbReference type="AlphaFoldDB" id="A0A2P5BEV2"/>
<evidence type="ECO:0000313" key="2">
    <source>
        <dbReference type="Proteomes" id="UP000237105"/>
    </source>
</evidence>
<comment type="caution">
    <text evidence="1">The sequence shown here is derived from an EMBL/GenBank/DDBJ whole genome shotgun (WGS) entry which is preliminary data.</text>
</comment>
<dbReference type="Proteomes" id="UP000237105">
    <property type="component" value="Unassembled WGS sequence"/>
</dbReference>
<reference evidence="2" key="1">
    <citation type="submission" date="2016-06" db="EMBL/GenBank/DDBJ databases">
        <title>Parallel loss of symbiosis genes in relatives of nitrogen-fixing non-legume Parasponia.</title>
        <authorList>
            <person name="Van Velzen R."/>
            <person name="Holmer R."/>
            <person name="Bu F."/>
            <person name="Rutten L."/>
            <person name="Van Zeijl A."/>
            <person name="Liu W."/>
            <person name="Santuari L."/>
            <person name="Cao Q."/>
            <person name="Sharma T."/>
            <person name="Shen D."/>
            <person name="Roswanjaya Y."/>
            <person name="Wardhani T."/>
            <person name="Kalhor M.S."/>
            <person name="Jansen J."/>
            <person name="Van den Hoogen J."/>
            <person name="Gungor B."/>
            <person name="Hartog M."/>
            <person name="Hontelez J."/>
            <person name="Verver J."/>
            <person name="Yang W.-C."/>
            <person name="Schijlen E."/>
            <person name="Repin R."/>
            <person name="Schilthuizen M."/>
            <person name="Schranz E."/>
            <person name="Heidstra R."/>
            <person name="Miyata K."/>
            <person name="Fedorova E."/>
            <person name="Kohlen W."/>
            <person name="Bisseling T."/>
            <person name="Smit S."/>
            <person name="Geurts R."/>
        </authorList>
    </citation>
    <scope>NUCLEOTIDE SEQUENCE [LARGE SCALE GENOMIC DNA]</scope>
    <source>
        <strain evidence="2">cv. WU1-14</strain>
    </source>
</reference>
<gene>
    <name evidence="1" type="ORF">PanWU01x14_244970</name>
</gene>
<keyword evidence="2" id="KW-1185">Reference proteome</keyword>
<protein>
    <submittedName>
        <fullName evidence="1">Uncharacterized protein</fullName>
    </submittedName>
</protein>